<organism evidence="1 2">
    <name type="scientific">Thiohalobacter thiocyanaticus</name>
    <dbReference type="NCBI Taxonomy" id="585455"/>
    <lineage>
        <taxon>Bacteria</taxon>
        <taxon>Pseudomonadati</taxon>
        <taxon>Pseudomonadota</taxon>
        <taxon>Gammaproteobacteria</taxon>
        <taxon>Thiohalobacterales</taxon>
        <taxon>Thiohalobacteraceae</taxon>
        <taxon>Thiohalobacter</taxon>
    </lineage>
</organism>
<reference evidence="1 2" key="1">
    <citation type="submission" date="2017-05" db="EMBL/GenBank/DDBJ databases">
        <title>Thiocyanate degradation by Thiohalobacter thiocyanaticus FOKN1.</title>
        <authorList>
            <person name="Oshiki M."/>
            <person name="Fukushima T."/>
            <person name="Kawano S."/>
            <person name="Nakagawa J."/>
        </authorList>
    </citation>
    <scope>NUCLEOTIDE SEQUENCE [LARGE SCALE GENOMIC DNA]</scope>
    <source>
        <strain evidence="1 2">FOKN1</strain>
    </source>
</reference>
<keyword evidence="2" id="KW-1185">Reference proteome</keyword>
<evidence type="ECO:0000313" key="1">
    <source>
        <dbReference type="EMBL" id="BAZ94323.1"/>
    </source>
</evidence>
<proteinExistence type="predicted"/>
<gene>
    <name evidence="1" type="ORF">FOKN1_1943</name>
</gene>
<dbReference type="OrthoDB" id="9799857at2"/>
<dbReference type="EMBL" id="AP018052">
    <property type="protein sequence ID" value="BAZ94323.1"/>
    <property type="molecule type" value="Genomic_DNA"/>
</dbReference>
<dbReference type="AlphaFoldDB" id="A0A1Z4VS54"/>
<protein>
    <submittedName>
        <fullName evidence="1">Cation/multidrug efflux pump</fullName>
    </submittedName>
</protein>
<evidence type="ECO:0000313" key="2">
    <source>
        <dbReference type="Proteomes" id="UP000218765"/>
    </source>
</evidence>
<dbReference type="RefSeq" id="WP_096366426.1">
    <property type="nucleotide sequence ID" value="NZ_AP018052.1"/>
</dbReference>
<dbReference type="KEGG" id="ttc:FOKN1_1943"/>
<sequence>MLWLSEILLQEHEMDSFDQLCEKIQERAAQGEMFFRMDVKPPFQDTPVDWEDRLEAAFAQANRR</sequence>
<dbReference type="Proteomes" id="UP000218765">
    <property type="component" value="Chromosome"/>
</dbReference>
<accession>A0A1Z4VS54</accession>
<name>A0A1Z4VS54_9GAMM</name>